<evidence type="ECO:0000313" key="1">
    <source>
        <dbReference type="EMBL" id="EPF12879.1"/>
    </source>
</evidence>
<organism evidence="1 2">
    <name type="scientific">Cedecea davisae DSM 4568</name>
    <dbReference type="NCBI Taxonomy" id="566551"/>
    <lineage>
        <taxon>Bacteria</taxon>
        <taxon>Pseudomonadati</taxon>
        <taxon>Pseudomonadota</taxon>
        <taxon>Gammaproteobacteria</taxon>
        <taxon>Enterobacterales</taxon>
        <taxon>Enterobacteriaceae</taxon>
        <taxon>Cedecea</taxon>
    </lineage>
</organism>
<reference evidence="1 2" key="1">
    <citation type="submission" date="2013-04" db="EMBL/GenBank/DDBJ databases">
        <authorList>
            <person name="Weinstock G."/>
            <person name="Sodergren E."/>
            <person name="Lobos E.A."/>
            <person name="Fulton L."/>
            <person name="Fulton R."/>
            <person name="Courtney L."/>
            <person name="Fronick C."/>
            <person name="O'Laughlin M."/>
            <person name="Godfrey J."/>
            <person name="Wilson R.M."/>
            <person name="Miner T."/>
            <person name="Farmer C."/>
            <person name="Delehaunty K."/>
            <person name="Cordes M."/>
            <person name="Minx P."/>
            <person name="Tomlinson C."/>
            <person name="Chen J."/>
            <person name="Wollam A."/>
            <person name="Pepin K.H."/>
            <person name="Palsikar V.B."/>
            <person name="Zhang X."/>
            <person name="Suruliraj S."/>
            <person name="Perna N.T."/>
            <person name="Plunkett G."/>
            <person name="Warren W."/>
            <person name="Mitreva M."/>
            <person name="Mardis E.R."/>
            <person name="Wilson R.K."/>
        </authorList>
    </citation>
    <scope>NUCLEOTIDE SEQUENCE [LARGE SCALE GENOMIC DNA]</scope>
    <source>
        <strain evidence="1 2">DSM 4568</strain>
    </source>
</reference>
<gene>
    <name evidence="1" type="ORF">HMPREF0201_04482</name>
</gene>
<dbReference type="AlphaFoldDB" id="S3JI60"/>
<evidence type="ECO:0000313" key="2">
    <source>
        <dbReference type="Proteomes" id="UP000014585"/>
    </source>
</evidence>
<proteinExistence type="predicted"/>
<protein>
    <submittedName>
        <fullName evidence="1">Uncharacterized protein</fullName>
    </submittedName>
</protein>
<name>S3JI60_9ENTR</name>
<dbReference type="HOGENOM" id="CLU_3115934_0_0_6"/>
<dbReference type="EMBL" id="ATDT01000038">
    <property type="protein sequence ID" value="EPF12879.1"/>
    <property type="molecule type" value="Genomic_DNA"/>
</dbReference>
<comment type="caution">
    <text evidence="1">The sequence shown here is derived from an EMBL/GenBank/DDBJ whole genome shotgun (WGS) entry which is preliminary data.</text>
</comment>
<dbReference type="Proteomes" id="UP000014585">
    <property type="component" value="Unassembled WGS sequence"/>
</dbReference>
<sequence length="50" mass="5537">MALLVSSPPGICFTTWLTDRIFTRYTEQVFTLSVNTCLFSPGTYTGITSV</sequence>
<accession>S3JI60</accession>